<feature type="compositionally biased region" description="Polar residues" evidence="1">
    <location>
        <begin position="917"/>
        <end position="931"/>
    </location>
</feature>
<feature type="compositionally biased region" description="Low complexity" evidence="1">
    <location>
        <begin position="1039"/>
        <end position="1048"/>
    </location>
</feature>
<dbReference type="GO" id="GO:0000935">
    <property type="term" value="C:division septum"/>
    <property type="evidence" value="ECO:0007669"/>
    <property type="project" value="TreeGrafter"/>
</dbReference>
<feature type="region of interest" description="Disordered" evidence="1">
    <location>
        <begin position="1138"/>
        <end position="1211"/>
    </location>
</feature>
<dbReference type="Proteomes" id="UP000030653">
    <property type="component" value="Unassembled WGS sequence"/>
</dbReference>
<feature type="region of interest" description="Disordered" evidence="1">
    <location>
        <begin position="813"/>
        <end position="837"/>
    </location>
</feature>
<feature type="compositionally biased region" description="Low complexity" evidence="1">
    <location>
        <begin position="645"/>
        <end position="659"/>
    </location>
</feature>
<feature type="compositionally biased region" description="Polar residues" evidence="1">
    <location>
        <begin position="1049"/>
        <end position="1059"/>
    </location>
</feature>
<feature type="compositionally biased region" description="Polar residues" evidence="1">
    <location>
        <begin position="347"/>
        <end position="370"/>
    </location>
</feature>
<dbReference type="EMBL" id="JH795873">
    <property type="protein sequence ID" value="EJT98442.1"/>
    <property type="molecule type" value="Genomic_DNA"/>
</dbReference>
<gene>
    <name evidence="2" type="ORF">DACRYDRAFT_118718</name>
</gene>
<feature type="compositionally biased region" description="Polar residues" evidence="1">
    <location>
        <begin position="583"/>
        <end position="609"/>
    </location>
</feature>
<reference evidence="2 3" key="1">
    <citation type="journal article" date="2012" name="Science">
        <title>The Paleozoic origin of enzymatic lignin decomposition reconstructed from 31 fungal genomes.</title>
        <authorList>
            <person name="Floudas D."/>
            <person name="Binder M."/>
            <person name="Riley R."/>
            <person name="Barry K."/>
            <person name="Blanchette R.A."/>
            <person name="Henrissat B."/>
            <person name="Martinez A.T."/>
            <person name="Otillar R."/>
            <person name="Spatafora J.W."/>
            <person name="Yadav J.S."/>
            <person name="Aerts A."/>
            <person name="Benoit I."/>
            <person name="Boyd A."/>
            <person name="Carlson A."/>
            <person name="Copeland A."/>
            <person name="Coutinho P.M."/>
            <person name="de Vries R.P."/>
            <person name="Ferreira P."/>
            <person name="Findley K."/>
            <person name="Foster B."/>
            <person name="Gaskell J."/>
            <person name="Glotzer D."/>
            <person name="Gorecki P."/>
            <person name="Heitman J."/>
            <person name="Hesse C."/>
            <person name="Hori C."/>
            <person name="Igarashi K."/>
            <person name="Jurgens J.A."/>
            <person name="Kallen N."/>
            <person name="Kersten P."/>
            <person name="Kohler A."/>
            <person name="Kuees U."/>
            <person name="Kumar T.K.A."/>
            <person name="Kuo A."/>
            <person name="LaButti K."/>
            <person name="Larrondo L.F."/>
            <person name="Lindquist E."/>
            <person name="Ling A."/>
            <person name="Lombard V."/>
            <person name="Lucas S."/>
            <person name="Lundell T."/>
            <person name="Martin R."/>
            <person name="McLaughlin D.J."/>
            <person name="Morgenstern I."/>
            <person name="Morin E."/>
            <person name="Murat C."/>
            <person name="Nagy L.G."/>
            <person name="Nolan M."/>
            <person name="Ohm R.A."/>
            <person name="Patyshakuliyeva A."/>
            <person name="Rokas A."/>
            <person name="Ruiz-Duenas F.J."/>
            <person name="Sabat G."/>
            <person name="Salamov A."/>
            <person name="Samejima M."/>
            <person name="Schmutz J."/>
            <person name="Slot J.C."/>
            <person name="St John F."/>
            <person name="Stenlid J."/>
            <person name="Sun H."/>
            <person name="Sun S."/>
            <person name="Syed K."/>
            <person name="Tsang A."/>
            <person name="Wiebenga A."/>
            <person name="Young D."/>
            <person name="Pisabarro A."/>
            <person name="Eastwood D.C."/>
            <person name="Martin F."/>
            <person name="Cullen D."/>
            <person name="Grigoriev I.V."/>
            <person name="Hibbett D.S."/>
        </authorList>
    </citation>
    <scope>NUCLEOTIDE SEQUENCE [LARGE SCALE GENOMIC DNA]</scope>
    <source>
        <strain evidence="2 3">DJM-731 SS1</strain>
    </source>
</reference>
<dbReference type="PANTHER" id="PTHR36419:SF1">
    <property type="entry name" value="RHO1 GEF LOCALIZING PROTEIN 1"/>
    <property type="match status" value="1"/>
</dbReference>
<evidence type="ECO:0000313" key="2">
    <source>
        <dbReference type="EMBL" id="EJT98442.1"/>
    </source>
</evidence>
<dbReference type="PANTHER" id="PTHR36419">
    <property type="entry name" value="ARRESTIN FAMILY PROTEIN 1"/>
    <property type="match status" value="1"/>
</dbReference>
<evidence type="ECO:0008006" key="4">
    <source>
        <dbReference type="Google" id="ProtNLM"/>
    </source>
</evidence>
<dbReference type="GO" id="GO:0000917">
    <property type="term" value="P:division septum assembly"/>
    <property type="evidence" value="ECO:0007669"/>
    <property type="project" value="TreeGrafter"/>
</dbReference>
<feature type="compositionally biased region" description="Low complexity" evidence="1">
    <location>
        <begin position="447"/>
        <end position="457"/>
    </location>
</feature>
<dbReference type="RefSeq" id="XP_040625340.1">
    <property type="nucleotide sequence ID" value="XM_040770646.1"/>
</dbReference>
<dbReference type="OrthoDB" id="4001642at2759"/>
<proteinExistence type="predicted"/>
<dbReference type="InterPro" id="IPR053060">
    <property type="entry name" value="Cytokinesis_Signaling_Reg"/>
</dbReference>
<feature type="compositionally biased region" description="Low complexity" evidence="1">
    <location>
        <begin position="763"/>
        <end position="777"/>
    </location>
</feature>
<name>M5G3V4_DACPD</name>
<feature type="compositionally biased region" description="Basic and acidic residues" evidence="1">
    <location>
        <begin position="529"/>
        <end position="538"/>
    </location>
</feature>
<feature type="compositionally biased region" description="Polar residues" evidence="1">
    <location>
        <begin position="1153"/>
        <end position="1162"/>
    </location>
</feature>
<feature type="compositionally biased region" description="Polar residues" evidence="1">
    <location>
        <begin position="875"/>
        <end position="884"/>
    </location>
</feature>
<dbReference type="AlphaFoldDB" id="M5G3V4"/>
<feature type="region of interest" description="Disordered" evidence="1">
    <location>
        <begin position="849"/>
        <end position="1126"/>
    </location>
</feature>
<dbReference type="HOGENOM" id="CLU_006109_0_0_1"/>
<feature type="compositionally biased region" description="Gly residues" evidence="1">
    <location>
        <begin position="821"/>
        <end position="833"/>
    </location>
</feature>
<feature type="compositionally biased region" description="Low complexity" evidence="1">
    <location>
        <begin position="539"/>
        <end position="571"/>
    </location>
</feature>
<accession>M5G3V4</accession>
<feature type="compositionally biased region" description="Basic and acidic residues" evidence="1">
    <location>
        <begin position="949"/>
        <end position="969"/>
    </location>
</feature>
<organism evidence="2 3">
    <name type="scientific">Dacryopinax primogenitus (strain DJM 731)</name>
    <name type="common">Brown rot fungus</name>
    <dbReference type="NCBI Taxonomy" id="1858805"/>
    <lineage>
        <taxon>Eukaryota</taxon>
        <taxon>Fungi</taxon>
        <taxon>Dikarya</taxon>
        <taxon>Basidiomycota</taxon>
        <taxon>Agaricomycotina</taxon>
        <taxon>Dacrymycetes</taxon>
        <taxon>Dacrymycetales</taxon>
        <taxon>Dacrymycetaceae</taxon>
        <taxon>Dacryopinax</taxon>
    </lineage>
</organism>
<dbReference type="GeneID" id="63685708"/>
<keyword evidence="3" id="KW-1185">Reference proteome</keyword>
<feature type="compositionally biased region" description="Low complexity" evidence="1">
    <location>
        <begin position="693"/>
        <end position="733"/>
    </location>
</feature>
<evidence type="ECO:0000256" key="1">
    <source>
        <dbReference type="SAM" id="MobiDB-lite"/>
    </source>
</evidence>
<sequence>MSQIKIIVRQPPNRDFLEGFPGIPPNAPERPNAALRGTVELRVQGGTPVKAKWVQIELKKIETLLQGQGEPYVETIGHAPRIWQANGEYENLQVRDFPFYIQIPMNVPPSIALEKGSGIRYEMVASLCVKGKKGILRKDKNNVTSTSVPIVMDKHELHTLWPVYHRPQTSTATNDGLNLIVTRDASCYGPGDSVTARVELRSGRLSPCILRAWEMTLREHVIFRPDPSQLTHSKQAPVAGGQQYRHNVIAEQKKSLSKTIYEGVTVQDELACLIPIQHRTATTQGRLIEVQFTLSVKAVMESAGSVEVMMPVLMSHWSKEMSENSLRKIGPVPHLGIQFPPVPTAAAQPSQGYNQPQSYTQSHSNGSMQTLPQEVQPMRPQIAKNELPNPDDVGPPSPPYTPPEMGSHFTSQQANGRTANGRPRESTLNSRSRTLAVVNIDPNENGASPSPAVSSVPPSQPYKASWESAEIEKKRLKEAYSQEQGQSSSSSQQPIVTTTPSTPAVKPNFSSAEDEKERLYRRAQAQARRTQDLARKEQGLPPSVGSPSLSAISNQTSASASASGSTSNSSALRSPKVAPITAVASSATPLTPPATSSKAPSIRSESVTPGASPPPGSNWASAEAEKERLYRIAQRRARETQARVASATPAGGSASSPTPRQSIVQTPAASRPTSTFKLNNPDSPEDGPIQSGSSALTPARAASASPAPAPSITPGGTSAATAAQAMYAQAMAARQSPASGSRQSVGYTAASPQPTHGHTPRPSQASSTSYSQGSGSSLPPAYATGGSSGAGPGWSNAEDEKAQLSRYYEAKHAVSRKAEGGDIGEPMGAGGGSSSAYIHAHSASSLPLSQMTSPALAPQPIHQASPSPVGHYASSAPTRMNSVASVRKEQTPSPVYNRTHPQHTPTPSAGYGAPQDYFTQQRPYTPQQTAPGPSAFSPGSRASGVPLPVDEKERMKLFFEAQDAARRYQETQGASGSGGSGMNNSPPHAGPMASSSSYPSPPVTVGPPGYEDAPPAIDGGSSRSMSALEEKARLAREYQQQQQVAQGQLSRNPSIQSVRTPGPPQMPQYGAPPMLSPSYSNSGLPSITTQYGTTPLQRNNSSYKFIPSPIEEEPSGPPPPLLPRPPQAYIEQTIQEEAPADVAAEHGRPAVEKQQSWKNQPLNFRPMSPFNVPLPNAQNQPLVQGHWEQPPPTQQQYAQPQYQQAQPPYYR</sequence>
<feature type="compositionally biased region" description="Basic and acidic residues" evidence="1">
    <location>
        <begin position="470"/>
        <end position="480"/>
    </location>
</feature>
<feature type="region of interest" description="Disordered" evidence="1">
    <location>
        <begin position="340"/>
        <end position="370"/>
    </location>
</feature>
<feature type="compositionally biased region" description="Polar residues" evidence="1">
    <location>
        <begin position="1077"/>
        <end position="1103"/>
    </location>
</feature>
<feature type="compositionally biased region" description="Polar residues" evidence="1">
    <location>
        <begin position="408"/>
        <end position="418"/>
    </location>
</feature>
<protein>
    <recommendedName>
        <fullName evidence="4">Arrestin C-terminal-like domain-containing protein</fullName>
    </recommendedName>
</protein>
<feature type="compositionally biased region" description="Basic and acidic residues" evidence="1">
    <location>
        <begin position="623"/>
        <end position="641"/>
    </location>
</feature>
<feature type="compositionally biased region" description="Low complexity" evidence="1">
    <location>
        <begin position="1194"/>
        <end position="1211"/>
    </location>
</feature>
<feature type="region of interest" description="Disordered" evidence="1">
    <location>
        <begin position="383"/>
        <end position="800"/>
    </location>
</feature>
<dbReference type="OMA" id="HTCYGPG"/>
<feature type="compositionally biased region" description="Pro residues" evidence="1">
    <location>
        <begin position="1115"/>
        <end position="1126"/>
    </location>
</feature>
<feature type="compositionally biased region" description="Polar residues" evidence="1">
    <location>
        <begin position="660"/>
        <end position="682"/>
    </location>
</feature>
<feature type="compositionally biased region" description="Low complexity" evidence="1">
    <location>
        <begin position="481"/>
        <end position="493"/>
    </location>
</feature>
<feature type="compositionally biased region" description="Pro residues" evidence="1">
    <location>
        <begin position="393"/>
        <end position="402"/>
    </location>
</feature>
<evidence type="ECO:0000313" key="3">
    <source>
        <dbReference type="Proteomes" id="UP000030653"/>
    </source>
</evidence>
<feature type="compositionally biased region" description="Polar residues" evidence="1">
    <location>
        <begin position="736"/>
        <end position="756"/>
    </location>
</feature>